<dbReference type="SUPFAM" id="SSF55729">
    <property type="entry name" value="Acyl-CoA N-acyltransferases (Nat)"/>
    <property type="match status" value="1"/>
</dbReference>
<dbReference type="Gene3D" id="3.40.630.30">
    <property type="match status" value="1"/>
</dbReference>
<dbReference type="InterPro" id="IPR000182">
    <property type="entry name" value="GNAT_dom"/>
</dbReference>
<evidence type="ECO:0000259" key="1">
    <source>
        <dbReference type="PROSITE" id="PS51186"/>
    </source>
</evidence>
<proteinExistence type="predicted"/>
<feature type="domain" description="N-acetyltransferase" evidence="1">
    <location>
        <begin position="7"/>
        <end position="159"/>
    </location>
</feature>
<dbReference type="GO" id="GO:0016747">
    <property type="term" value="F:acyltransferase activity, transferring groups other than amino-acyl groups"/>
    <property type="evidence" value="ECO:0007669"/>
    <property type="project" value="InterPro"/>
</dbReference>
<dbReference type="CDD" id="cd04301">
    <property type="entry name" value="NAT_SF"/>
    <property type="match status" value="1"/>
</dbReference>
<evidence type="ECO:0000313" key="2">
    <source>
        <dbReference type="EMBL" id="MCZ8537725.1"/>
    </source>
</evidence>
<dbReference type="PANTHER" id="PTHR43415">
    <property type="entry name" value="SPERMIDINE N(1)-ACETYLTRANSFERASE"/>
    <property type="match status" value="1"/>
</dbReference>
<accession>A0A9X3LGW2</accession>
<dbReference type="PROSITE" id="PS51186">
    <property type="entry name" value="GNAT"/>
    <property type="match status" value="1"/>
</dbReference>
<dbReference type="PANTHER" id="PTHR43415:SF5">
    <property type="entry name" value="ACETYLTRANSFERASE"/>
    <property type="match status" value="1"/>
</dbReference>
<organism evidence="2 3">
    <name type="scientific">Paenisporosarcina quisquiliarum</name>
    <dbReference type="NCBI Taxonomy" id="365346"/>
    <lineage>
        <taxon>Bacteria</taxon>
        <taxon>Bacillati</taxon>
        <taxon>Bacillota</taxon>
        <taxon>Bacilli</taxon>
        <taxon>Bacillales</taxon>
        <taxon>Caryophanaceae</taxon>
        <taxon>Paenisporosarcina</taxon>
    </lineage>
</organism>
<sequence length="171" mass="20021">MFTGTKIRLTAMRKEDLPTYRQWNSLESFGRYYNASPIREESEKNAEQLMEHSDRSFRFAVRPIDSEEFLGVCAIEDILWPHRVGWLSIALGPQFHGKGYGTEAMQLLMKYGFNELNLHRLQLTVFGYNNGAIKLYESLGFKHEGTFREFLQRDGKRQDMHLYGLLVSEMK</sequence>
<name>A0A9X3LGW2_9BACL</name>
<reference evidence="2" key="1">
    <citation type="submission" date="2022-05" db="EMBL/GenBank/DDBJ databases">
        <authorList>
            <person name="Colautti A."/>
            <person name="Iacumin L."/>
        </authorList>
    </citation>
    <scope>NUCLEOTIDE SEQUENCE</scope>
    <source>
        <strain evidence="2">SK 55</strain>
    </source>
</reference>
<evidence type="ECO:0000313" key="3">
    <source>
        <dbReference type="Proteomes" id="UP001152173"/>
    </source>
</evidence>
<keyword evidence="3" id="KW-1185">Reference proteome</keyword>
<dbReference type="RefSeq" id="WP_269926794.1">
    <property type="nucleotide sequence ID" value="NZ_JAMKBJ010000009.1"/>
</dbReference>
<dbReference type="EMBL" id="JAMKBJ010000009">
    <property type="protein sequence ID" value="MCZ8537725.1"/>
    <property type="molecule type" value="Genomic_DNA"/>
</dbReference>
<dbReference type="Proteomes" id="UP001152173">
    <property type="component" value="Unassembled WGS sequence"/>
</dbReference>
<gene>
    <name evidence="2" type="ORF">M9R32_11075</name>
</gene>
<dbReference type="InterPro" id="IPR016181">
    <property type="entry name" value="Acyl_CoA_acyltransferase"/>
</dbReference>
<dbReference type="Pfam" id="PF13302">
    <property type="entry name" value="Acetyltransf_3"/>
    <property type="match status" value="1"/>
</dbReference>
<protein>
    <submittedName>
        <fullName evidence="2">GNAT family N-acetyltransferase</fullName>
    </submittedName>
</protein>
<comment type="caution">
    <text evidence="2">The sequence shown here is derived from an EMBL/GenBank/DDBJ whole genome shotgun (WGS) entry which is preliminary data.</text>
</comment>
<dbReference type="AlphaFoldDB" id="A0A9X3LGW2"/>